<gene>
    <name evidence="1" type="ORF">UX45_C0002G0044</name>
</gene>
<accession>A0A0G1PNK1</accession>
<sequence>MFFPHLSGLGIDVSEHHVRFALVSFFGGVKHVQEIVLPEGYVVDEKIVKQEELKALIQEQLKTIRPFIASSVRTTILVPESRVFSAEILVELHQDEEMALAEATRLAQKKIPIPFGQAYLSASWGEKISDQKRVNIYTSPREVIDGLSHVFLTFFPHLIAMEVNSKALQRLLILFSKYKQLLAKKDQLICIADVGHSWSTISVFTSYGSQLFSRTLSHAGHCEVVEGKMVLRPEAAQLIAETITETKAFFHVQKRPIAVAVLCGVEAMQEHVLDACRLEKEIPVILAGDMVTLHGASKDSIHCFGAAIGAAYRALRPGQYAYQHNFLSGMHEEKTPDK</sequence>
<dbReference type="Gene3D" id="3.30.420.40">
    <property type="match status" value="2"/>
</dbReference>
<comment type="caution">
    <text evidence="1">The sequence shown here is derived from an EMBL/GenBank/DDBJ whole genome shotgun (WGS) entry which is preliminary data.</text>
</comment>
<organism evidence="1 2">
    <name type="scientific">Candidatus Uhrbacteria bacterium GW2011_GWF2_46_218</name>
    <dbReference type="NCBI Taxonomy" id="1619001"/>
    <lineage>
        <taxon>Bacteria</taxon>
        <taxon>Candidatus Uhriibacteriota</taxon>
    </lineage>
</organism>
<dbReference type="AlphaFoldDB" id="A0A0G1PNK1"/>
<dbReference type="Proteomes" id="UP000034705">
    <property type="component" value="Unassembled WGS sequence"/>
</dbReference>
<dbReference type="EMBL" id="LCMG01000002">
    <property type="protein sequence ID" value="KKU34247.1"/>
    <property type="molecule type" value="Genomic_DNA"/>
</dbReference>
<dbReference type="InterPro" id="IPR005883">
    <property type="entry name" value="PilM"/>
</dbReference>
<reference evidence="1 2" key="1">
    <citation type="journal article" date="2015" name="Nature">
        <title>rRNA introns, odd ribosomes, and small enigmatic genomes across a large radiation of phyla.</title>
        <authorList>
            <person name="Brown C.T."/>
            <person name="Hug L.A."/>
            <person name="Thomas B.C."/>
            <person name="Sharon I."/>
            <person name="Castelle C.J."/>
            <person name="Singh A."/>
            <person name="Wilkins M.J."/>
            <person name="Williams K.H."/>
            <person name="Banfield J.F."/>
        </authorList>
    </citation>
    <scope>NUCLEOTIDE SEQUENCE [LARGE SCALE GENOMIC DNA]</scope>
</reference>
<dbReference type="Pfam" id="PF11104">
    <property type="entry name" value="PilM_2"/>
    <property type="match status" value="1"/>
</dbReference>
<evidence type="ECO:0008006" key="3">
    <source>
        <dbReference type="Google" id="ProtNLM"/>
    </source>
</evidence>
<protein>
    <recommendedName>
        <fullName evidence="3">Type IV pilus assembly protein PilM</fullName>
    </recommendedName>
</protein>
<proteinExistence type="predicted"/>
<dbReference type="Gene3D" id="3.30.1490.300">
    <property type="match status" value="1"/>
</dbReference>
<name>A0A0G1PNK1_9BACT</name>
<evidence type="ECO:0000313" key="1">
    <source>
        <dbReference type="EMBL" id="KKU34247.1"/>
    </source>
</evidence>
<evidence type="ECO:0000313" key="2">
    <source>
        <dbReference type="Proteomes" id="UP000034705"/>
    </source>
</evidence>